<dbReference type="EMBL" id="JACIDH010000019">
    <property type="protein sequence ID" value="MBB3880699.1"/>
    <property type="molecule type" value="Genomic_DNA"/>
</dbReference>
<dbReference type="PROSITE" id="PS01156">
    <property type="entry name" value="TONB_DEPENDENT_REC_2"/>
    <property type="match status" value="1"/>
</dbReference>
<gene>
    <name evidence="15" type="ORF">GGR48_003148</name>
</gene>
<evidence type="ECO:0000256" key="7">
    <source>
        <dbReference type="ARBA" id="ARBA00023136"/>
    </source>
</evidence>
<dbReference type="InterPro" id="IPR010917">
    <property type="entry name" value="TonB_rcpt_CS"/>
</dbReference>
<dbReference type="Gene3D" id="2.170.130.10">
    <property type="entry name" value="TonB-dependent receptor, plug domain"/>
    <property type="match status" value="1"/>
</dbReference>
<evidence type="ECO:0000256" key="1">
    <source>
        <dbReference type="ARBA" id="ARBA00004571"/>
    </source>
</evidence>
<dbReference type="GO" id="GO:0033214">
    <property type="term" value="P:siderophore-iron import into cell"/>
    <property type="evidence" value="ECO:0007669"/>
    <property type="project" value="TreeGrafter"/>
</dbReference>
<dbReference type="InterPro" id="IPR012910">
    <property type="entry name" value="Plug_dom"/>
</dbReference>
<dbReference type="PANTHER" id="PTHR30442:SF0">
    <property type="entry name" value="FE(3+) DICITRATE TRANSPORT PROTEIN FECA"/>
    <property type="match status" value="1"/>
</dbReference>
<feature type="short sequence motif" description="TonB C-terminal box" evidence="10">
    <location>
        <begin position="730"/>
        <end position="747"/>
    </location>
</feature>
<dbReference type="InterPro" id="IPR037066">
    <property type="entry name" value="Plug_dom_sf"/>
</dbReference>
<organism evidence="15 16">
    <name type="scientific">Sphingomonas pseudosanguinis</name>
    <dbReference type="NCBI Taxonomy" id="413712"/>
    <lineage>
        <taxon>Bacteria</taxon>
        <taxon>Pseudomonadati</taxon>
        <taxon>Pseudomonadota</taxon>
        <taxon>Alphaproteobacteria</taxon>
        <taxon>Sphingomonadales</taxon>
        <taxon>Sphingomonadaceae</taxon>
        <taxon>Sphingomonas</taxon>
    </lineage>
</organism>
<evidence type="ECO:0000313" key="16">
    <source>
        <dbReference type="Proteomes" id="UP000538670"/>
    </source>
</evidence>
<dbReference type="InterPro" id="IPR000531">
    <property type="entry name" value="Beta-barrel_TonB"/>
</dbReference>
<feature type="signal peptide" evidence="12">
    <location>
        <begin position="1"/>
        <end position="25"/>
    </location>
</feature>
<comment type="subcellular location">
    <subcellularLocation>
        <location evidence="1 9">Cell outer membrane</location>
        <topology evidence="1 9">Multi-pass membrane protein</topology>
    </subcellularLocation>
</comment>
<dbReference type="GO" id="GO:0009279">
    <property type="term" value="C:cell outer membrane"/>
    <property type="evidence" value="ECO:0007669"/>
    <property type="project" value="UniProtKB-SubCell"/>
</dbReference>
<reference evidence="15 16" key="1">
    <citation type="submission" date="2020-08" db="EMBL/GenBank/DDBJ databases">
        <title>Genomic Encyclopedia of Type Strains, Phase IV (KMG-IV): sequencing the most valuable type-strain genomes for metagenomic binning, comparative biology and taxonomic classification.</title>
        <authorList>
            <person name="Goeker M."/>
        </authorList>
    </citation>
    <scope>NUCLEOTIDE SEQUENCE [LARGE SCALE GENOMIC DNA]</scope>
    <source>
        <strain evidence="15 16">DSM 19512</strain>
    </source>
</reference>
<keyword evidence="6 11" id="KW-0798">TonB box</keyword>
<dbReference type="RefSeq" id="WP_183952741.1">
    <property type="nucleotide sequence ID" value="NZ_JACIDH010000019.1"/>
</dbReference>
<evidence type="ECO:0000256" key="4">
    <source>
        <dbReference type="ARBA" id="ARBA00022692"/>
    </source>
</evidence>
<protein>
    <submittedName>
        <fullName evidence="15">Fe(3+) dicitrate transport protein</fullName>
    </submittedName>
</protein>
<sequence length="747" mass="79915">MQIKMQAVSLGVLAWCAMMSAPAMAHGADPVTDSDPLGGIVVTANREDADKAGGSVHRLDEEQLRTFSYGDINRVLRQVPGVTLQEEDGLGLRPNIGIRGSGTDRSARIVVMEDGVLAAPAPYAAPAAYYFPRVARMVGVEVAKGPAAIKYGPSTIGGALGFFSTPISDKPVGEMSGRGEILAGNYGGARLHGALGGWQALGAGLEAGAMVEGLYERSDGFKRIDIGGLTGFRINDVVAKAGLRSSDGRHIVEFKYQTYDERSDETYLGLSLADFAGDPDRRYNASQRDVMNVGHSSYQLTWRSRIGQALDLTTVAYRTDTARSWYKLQDVRNAANTGWTSMADVLANPAANPLAFADIVGAPGYVGRTGALRVRDNNRLYQSTGIQSVLGADFTTGAVAHRLELSARYHEDFEDRLQQEDRYRMVDGRMVRTTTGVRGTQDNRRGDARAWAFFAQDRITAGPVVLTPGLRYETIQLEQTRWALGDVTRATPTANVRRRVDVWIPGIGATVRLGEVVSLVGGVHRGFAAPAPGSTIDPETSWNYEAGVRLGQSDWRLEAIGFLNDYNNLVGTCTASTGVTCDLGDQFSGGKADARGVEVSGGYDLKLGGGWRAPLAVAYTYTRARFDTSFVSSYFGNVTRGDRLPYLPPHQLTLTAGIDAGPARLTATANHVSATRGFAGSGAIPAAERIDARTVVDLAGEVDLVPGISAYATVQNLFDDRYNVAFSPAGARPGAPRLALAGLRARF</sequence>
<dbReference type="InterPro" id="IPR036942">
    <property type="entry name" value="Beta-barrel_TonB_sf"/>
</dbReference>
<evidence type="ECO:0000256" key="9">
    <source>
        <dbReference type="PROSITE-ProRule" id="PRU01360"/>
    </source>
</evidence>
<dbReference type="Proteomes" id="UP000538670">
    <property type="component" value="Unassembled WGS sequence"/>
</dbReference>
<keyword evidence="16" id="KW-1185">Reference proteome</keyword>
<evidence type="ECO:0000259" key="13">
    <source>
        <dbReference type="Pfam" id="PF00593"/>
    </source>
</evidence>
<comment type="caution">
    <text evidence="15">The sequence shown here is derived from an EMBL/GenBank/DDBJ whole genome shotgun (WGS) entry which is preliminary data.</text>
</comment>
<evidence type="ECO:0000256" key="12">
    <source>
        <dbReference type="SAM" id="SignalP"/>
    </source>
</evidence>
<accession>A0A7W6ABA9</accession>
<evidence type="ECO:0000313" key="15">
    <source>
        <dbReference type="EMBL" id="MBB3880699.1"/>
    </source>
</evidence>
<evidence type="ECO:0000256" key="6">
    <source>
        <dbReference type="ARBA" id="ARBA00023077"/>
    </source>
</evidence>
<proteinExistence type="inferred from homology"/>
<dbReference type="Gene3D" id="2.40.170.20">
    <property type="entry name" value="TonB-dependent receptor, beta-barrel domain"/>
    <property type="match status" value="1"/>
</dbReference>
<keyword evidence="4 9" id="KW-0812">Transmembrane</keyword>
<name>A0A7W6ABA9_9SPHN</name>
<dbReference type="Pfam" id="PF07715">
    <property type="entry name" value="Plug"/>
    <property type="match status" value="1"/>
</dbReference>
<feature type="domain" description="TonB-dependent receptor-like beta-barrel" evidence="13">
    <location>
        <begin position="246"/>
        <end position="717"/>
    </location>
</feature>
<keyword evidence="3 9" id="KW-1134">Transmembrane beta strand</keyword>
<dbReference type="AlphaFoldDB" id="A0A7W6ABA9"/>
<evidence type="ECO:0000256" key="8">
    <source>
        <dbReference type="ARBA" id="ARBA00023237"/>
    </source>
</evidence>
<comment type="similarity">
    <text evidence="9 11">Belongs to the TonB-dependent receptor family.</text>
</comment>
<evidence type="ECO:0000259" key="14">
    <source>
        <dbReference type="Pfam" id="PF07715"/>
    </source>
</evidence>
<dbReference type="PROSITE" id="PS52016">
    <property type="entry name" value="TONB_DEPENDENT_REC_3"/>
    <property type="match status" value="1"/>
</dbReference>
<keyword evidence="7 9" id="KW-0472">Membrane</keyword>
<evidence type="ECO:0000256" key="2">
    <source>
        <dbReference type="ARBA" id="ARBA00022448"/>
    </source>
</evidence>
<dbReference type="InterPro" id="IPR039426">
    <property type="entry name" value="TonB-dep_rcpt-like"/>
</dbReference>
<dbReference type="SUPFAM" id="SSF56935">
    <property type="entry name" value="Porins"/>
    <property type="match status" value="1"/>
</dbReference>
<keyword evidence="5 12" id="KW-0732">Signal</keyword>
<dbReference type="Pfam" id="PF00593">
    <property type="entry name" value="TonB_dep_Rec_b-barrel"/>
    <property type="match status" value="1"/>
</dbReference>
<feature type="chain" id="PRO_5030994068" evidence="12">
    <location>
        <begin position="26"/>
        <end position="747"/>
    </location>
</feature>
<evidence type="ECO:0000256" key="10">
    <source>
        <dbReference type="PROSITE-ProRule" id="PRU10144"/>
    </source>
</evidence>
<feature type="domain" description="TonB-dependent receptor plug" evidence="14">
    <location>
        <begin position="51"/>
        <end position="159"/>
    </location>
</feature>
<evidence type="ECO:0000256" key="11">
    <source>
        <dbReference type="RuleBase" id="RU003357"/>
    </source>
</evidence>
<dbReference type="PANTHER" id="PTHR30442">
    <property type="entry name" value="IRON III DICITRATE TRANSPORT PROTEIN FECA"/>
    <property type="match status" value="1"/>
</dbReference>
<evidence type="ECO:0000256" key="5">
    <source>
        <dbReference type="ARBA" id="ARBA00022729"/>
    </source>
</evidence>
<keyword evidence="2 9" id="KW-0813">Transport</keyword>
<keyword evidence="8 9" id="KW-0998">Cell outer membrane</keyword>
<evidence type="ECO:0000256" key="3">
    <source>
        <dbReference type="ARBA" id="ARBA00022452"/>
    </source>
</evidence>